<evidence type="ECO:0000313" key="3">
    <source>
        <dbReference type="Proteomes" id="UP000664521"/>
    </source>
</evidence>
<evidence type="ECO:0000256" key="1">
    <source>
        <dbReference type="SAM" id="MobiDB-lite"/>
    </source>
</evidence>
<dbReference type="EMBL" id="CAJPDS010000038">
    <property type="protein sequence ID" value="CAF9925417.1"/>
    <property type="molecule type" value="Genomic_DNA"/>
</dbReference>
<feature type="region of interest" description="Disordered" evidence="1">
    <location>
        <begin position="218"/>
        <end position="237"/>
    </location>
</feature>
<evidence type="ECO:0000313" key="2">
    <source>
        <dbReference type="EMBL" id="CAF9925417.1"/>
    </source>
</evidence>
<organism evidence="2 3">
    <name type="scientific">Heterodermia speciosa</name>
    <dbReference type="NCBI Taxonomy" id="116794"/>
    <lineage>
        <taxon>Eukaryota</taxon>
        <taxon>Fungi</taxon>
        <taxon>Dikarya</taxon>
        <taxon>Ascomycota</taxon>
        <taxon>Pezizomycotina</taxon>
        <taxon>Lecanoromycetes</taxon>
        <taxon>OSLEUM clade</taxon>
        <taxon>Lecanoromycetidae</taxon>
        <taxon>Caliciales</taxon>
        <taxon>Physciaceae</taxon>
        <taxon>Heterodermia</taxon>
    </lineage>
</organism>
<dbReference type="AlphaFoldDB" id="A0A8H3IEU4"/>
<sequence>MLELRLPRGYQITNDAAANMQIPIEFDFETREGPMVVTLSPALQNYIVEKLRLSDGEPRGTLDVVFQTVNSWLSSEYNITVNEEDLDLFAVADFIGYKYGLWPDPQVLPVEYEDQGSMGVLVRVPQRSNNEYLNNKYMAFNTNELRFIYNHQQIGHSQTDTHGSLNRMRAQNELLMRPQRLYTMEAIEVTTIGRLRIIIKERSQNCPENERRHWNRVKKPYEGRGDGPSVVFDSWDD</sequence>
<protein>
    <submittedName>
        <fullName evidence="2">Uncharacterized protein</fullName>
    </submittedName>
</protein>
<keyword evidence="3" id="KW-1185">Reference proteome</keyword>
<gene>
    <name evidence="2" type="ORF">HETSPECPRED_005830</name>
</gene>
<name>A0A8H3IEU4_9LECA</name>
<comment type="caution">
    <text evidence="2">The sequence shown here is derived from an EMBL/GenBank/DDBJ whole genome shotgun (WGS) entry which is preliminary data.</text>
</comment>
<proteinExistence type="predicted"/>
<dbReference type="Proteomes" id="UP000664521">
    <property type="component" value="Unassembled WGS sequence"/>
</dbReference>
<accession>A0A8H3IEU4</accession>
<reference evidence="2" key="1">
    <citation type="submission" date="2021-03" db="EMBL/GenBank/DDBJ databases">
        <authorList>
            <person name="Tagirdzhanova G."/>
        </authorList>
    </citation>
    <scope>NUCLEOTIDE SEQUENCE</scope>
</reference>